<keyword evidence="6" id="KW-1133">Transmembrane helix</keyword>
<accession>A0A3Q3KUE6</accession>
<evidence type="ECO:0000259" key="7">
    <source>
        <dbReference type="PROSITE" id="PS50023"/>
    </source>
</evidence>
<dbReference type="GO" id="GO:0015629">
    <property type="term" value="C:actin cytoskeleton"/>
    <property type="evidence" value="ECO:0007669"/>
    <property type="project" value="TreeGrafter"/>
</dbReference>
<name>A0A3Q3KUE6_9TELE</name>
<reference evidence="8" key="2">
    <citation type="submission" date="2025-09" db="UniProtKB">
        <authorList>
            <consortium name="Ensembl"/>
        </authorList>
    </citation>
    <scope>IDENTIFICATION</scope>
</reference>
<keyword evidence="2 4" id="KW-0862">Zinc</keyword>
<dbReference type="CDD" id="cd09330">
    <property type="entry name" value="LIM4_abLIM"/>
    <property type="match status" value="1"/>
</dbReference>
<dbReference type="SMART" id="SM00132">
    <property type="entry name" value="LIM"/>
    <property type="match status" value="4"/>
</dbReference>
<evidence type="ECO:0000256" key="5">
    <source>
        <dbReference type="SAM" id="MobiDB-lite"/>
    </source>
</evidence>
<feature type="transmembrane region" description="Helical" evidence="6">
    <location>
        <begin position="657"/>
        <end position="676"/>
    </location>
</feature>
<sequence>MSSTVFQQQAVHSPLEQQKQKQKQGAGGGGPIPCQTCGKPCKGEALRVQNKHFHIKCFICKVCGCELAQGGFFVRQGEYICTLDYQRLYGTRCFSCQDFIEGEVVSALGKTYHPRCFVCASCKQPFPAGDRVTFNGKECICQKCTQPLPANSPAPIQAVHNCCGCGKEFKNEQSLVALDKHWHLGCFKCKVCNKVLNAEYISKDGVPFCETDYHAMFGIQCESCKKYITGKVLEAGEKHYHPTCARCARCEQMFAEGEEMYLQGSSIWHPPCRQAAKQEEKSKVTRTSSESITSVPASSASGSPSRVIYAKLGEEMLDYKDLAALPKTKAIYNIDRPDMLSYSPYVSYPSEERHYGESPQLLSPTSTEGDGEKSPRQRRPSSPSSNSSLGGYGRYTPSRSPQNYSRPGTEVYLGSRYSSQDCDSSSLPVPRTLMGGIKNASTWARHSSSLPVHYSGGAEGSGGSGGGKYSPLPAGGSAGVSLHLNPTTLAMLQQHNYIPYFRGSESGRSTPSLSTYSDGKSPSSTSTYVAAPRHFHIPETTVKDNIYRKPPIYKQHASRTSWQDGEDSKRTSWMILKSEIDGQMGPEDLDPRKSTCSLPTDTSQPNFPYNKSASLPGYGRNGIYKAAGMVEDDVDPDSQSWGGIRGENKNELKTVCISSWVIMLLTVFLVFTNMVLCSPKLTSVV</sequence>
<evidence type="ECO:0000256" key="3">
    <source>
        <dbReference type="ARBA" id="ARBA00023038"/>
    </source>
</evidence>
<keyword evidence="9" id="KW-1185">Reference proteome</keyword>
<dbReference type="FunFam" id="2.10.110.10:FF:000053">
    <property type="entry name" value="Actin-binding LIM protein family, member 2"/>
    <property type="match status" value="1"/>
</dbReference>
<evidence type="ECO:0000256" key="1">
    <source>
        <dbReference type="ARBA" id="ARBA00022723"/>
    </source>
</evidence>
<dbReference type="GO" id="GO:0046872">
    <property type="term" value="F:metal ion binding"/>
    <property type="evidence" value="ECO:0007669"/>
    <property type="project" value="UniProtKB-KW"/>
</dbReference>
<evidence type="ECO:0000313" key="9">
    <source>
        <dbReference type="Proteomes" id="UP000261640"/>
    </source>
</evidence>
<protein>
    <submittedName>
        <fullName evidence="8">Actin binding LIM protein family, member 2</fullName>
    </submittedName>
</protein>
<dbReference type="Pfam" id="PF00412">
    <property type="entry name" value="LIM"/>
    <property type="match status" value="4"/>
</dbReference>
<dbReference type="CDD" id="cd09329">
    <property type="entry name" value="LIM3_abLIM"/>
    <property type="match status" value="1"/>
</dbReference>
<keyword evidence="6" id="KW-0472">Membrane</keyword>
<proteinExistence type="predicted"/>
<dbReference type="InterPro" id="IPR001781">
    <property type="entry name" value="Znf_LIM"/>
</dbReference>
<feature type="domain" description="LIM zinc-binding" evidence="7">
    <location>
        <begin position="92"/>
        <end position="151"/>
    </location>
</feature>
<dbReference type="GO" id="GO:0051015">
    <property type="term" value="F:actin filament binding"/>
    <property type="evidence" value="ECO:0007669"/>
    <property type="project" value="TreeGrafter"/>
</dbReference>
<feature type="region of interest" description="Disordered" evidence="5">
    <location>
        <begin position="350"/>
        <end position="410"/>
    </location>
</feature>
<dbReference type="CDD" id="cd09327">
    <property type="entry name" value="LIM1_abLIM"/>
    <property type="match status" value="1"/>
</dbReference>
<feature type="domain" description="LIM zinc-binding" evidence="7">
    <location>
        <begin position="32"/>
        <end position="91"/>
    </location>
</feature>
<evidence type="ECO:0000256" key="6">
    <source>
        <dbReference type="SAM" id="Phobius"/>
    </source>
</evidence>
<reference evidence="8" key="1">
    <citation type="submission" date="2025-08" db="UniProtKB">
        <authorList>
            <consortium name="Ensembl"/>
        </authorList>
    </citation>
    <scope>IDENTIFICATION</scope>
</reference>
<dbReference type="AlphaFoldDB" id="A0A3Q3KUE6"/>
<dbReference type="FunFam" id="2.10.110.10:FF:000003">
    <property type="entry name" value="actin-binding LIM protein 1 isoform X1"/>
    <property type="match status" value="1"/>
</dbReference>
<feature type="region of interest" description="Disordered" evidence="5">
    <location>
        <begin position="278"/>
        <end position="304"/>
    </location>
</feature>
<keyword evidence="3 4" id="KW-0440">LIM domain</keyword>
<feature type="compositionally biased region" description="Polar residues" evidence="5">
    <location>
        <begin position="1"/>
        <end position="11"/>
    </location>
</feature>
<keyword evidence="1 4" id="KW-0479">Metal-binding</keyword>
<feature type="region of interest" description="Disordered" evidence="5">
    <location>
        <begin position="1"/>
        <end position="29"/>
    </location>
</feature>
<dbReference type="InterPro" id="IPR051618">
    <property type="entry name" value="Actin-binding_LIM"/>
</dbReference>
<dbReference type="Pfam" id="PF16182">
    <property type="entry name" value="AbLIM_anchor"/>
    <property type="match status" value="3"/>
</dbReference>
<dbReference type="Ensembl" id="ENSMAMT00000005140.2">
    <property type="protein sequence ID" value="ENSMAMP00000005012.1"/>
    <property type="gene ID" value="ENSMAMG00000003355.2"/>
</dbReference>
<dbReference type="SUPFAM" id="SSF57716">
    <property type="entry name" value="Glucocorticoid receptor-like (DNA-binding domain)"/>
    <property type="match status" value="5"/>
</dbReference>
<dbReference type="FunFam" id="2.10.110.10:FF:000007">
    <property type="entry name" value="actin-binding LIM protein 1 isoform X1"/>
    <property type="match status" value="1"/>
</dbReference>
<feature type="compositionally biased region" description="Low complexity" evidence="5">
    <location>
        <begin position="287"/>
        <end position="304"/>
    </location>
</feature>
<dbReference type="PANTHER" id="PTHR24213">
    <property type="entry name" value="ACTIN-BINDING LIM PROTEIN"/>
    <property type="match status" value="1"/>
</dbReference>
<feature type="compositionally biased region" description="Polar residues" evidence="5">
    <location>
        <begin position="397"/>
        <end position="406"/>
    </location>
</feature>
<dbReference type="Proteomes" id="UP000261640">
    <property type="component" value="Unplaced"/>
</dbReference>
<evidence type="ECO:0000256" key="4">
    <source>
        <dbReference type="PROSITE-ProRule" id="PRU00125"/>
    </source>
</evidence>
<feature type="region of interest" description="Disordered" evidence="5">
    <location>
        <begin position="508"/>
        <end position="527"/>
    </location>
</feature>
<dbReference type="InterPro" id="IPR032402">
    <property type="entry name" value="AbLIM_anchor"/>
</dbReference>
<keyword evidence="6" id="KW-0812">Transmembrane</keyword>
<dbReference type="FunFam" id="2.10.110.10:FF:000004">
    <property type="entry name" value="actin-binding LIM protein 1 isoform X1"/>
    <property type="match status" value="1"/>
</dbReference>
<dbReference type="GeneTree" id="ENSGT00950000182850"/>
<feature type="compositionally biased region" description="Polar residues" evidence="5">
    <location>
        <begin position="594"/>
        <end position="611"/>
    </location>
</feature>
<dbReference type="PROSITE" id="PS50023">
    <property type="entry name" value="LIM_DOMAIN_2"/>
    <property type="match status" value="3"/>
</dbReference>
<dbReference type="PROSITE" id="PS00478">
    <property type="entry name" value="LIM_DOMAIN_1"/>
    <property type="match status" value="3"/>
</dbReference>
<dbReference type="CDD" id="cd09328">
    <property type="entry name" value="LIM2_abLIM"/>
    <property type="match status" value="1"/>
</dbReference>
<evidence type="ECO:0000256" key="2">
    <source>
        <dbReference type="ARBA" id="ARBA00022833"/>
    </source>
</evidence>
<feature type="domain" description="LIM zinc-binding" evidence="7">
    <location>
        <begin position="160"/>
        <end position="219"/>
    </location>
</feature>
<dbReference type="PANTHER" id="PTHR24213:SF6">
    <property type="entry name" value="ACTIN-BINDING LIM PROTEIN 2"/>
    <property type="match status" value="1"/>
</dbReference>
<dbReference type="GO" id="GO:0030032">
    <property type="term" value="P:lamellipodium assembly"/>
    <property type="evidence" value="ECO:0007669"/>
    <property type="project" value="TreeGrafter"/>
</dbReference>
<dbReference type="Gene3D" id="2.10.110.10">
    <property type="entry name" value="Cysteine Rich Protein"/>
    <property type="match status" value="4"/>
</dbReference>
<evidence type="ECO:0000313" key="8">
    <source>
        <dbReference type="Ensembl" id="ENSMAMP00000005012.1"/>
    </source>
</evidence>
<feature type="region of interest" description="Disordered" evidence="5">
    <location>
        <begin position="584"/>
        <end position="611"/>
    </location>
</feature>
<organism evidence="8 9">
    <name type="scientific">Mastacembelus armatus</name>
    <name type="common">zig-zag eel</name>
    <dbReference type="NCBI Taxonomy" id="205130"/>
    <lineage>
        <taxon>Eukaryota</taxon>
        <taxon>Metazoa</taxon>
        <taxon>Chordata</taxon>
        <taxon>Craniata</taxon>
        <taxon>Vertebrata</taxon>
        <taxon>Euteleostomi</taxon>
        <taxon>Actinopterygii</taxon>
        <taxon>Neopterygii</taxon>
        <taxon>Teleostei</taxon>
        <taxon>Neoteleostei</taxon>
        <taxon>Acanthomorphata</taxon>
        <taxon>Anabantaria</taxon>
        <taxon>Synbranchiformes</taxon>
        <taxon>Mastacembelidae</taxon>
        <taxon>Mastacembelus</taxon>
    </lineage>
</organism>